<dbReference type="PANTHER" id="PTHR30290">
    <property type="entry name" value="PERIPLASMIC BINDING COMPONENT OF ABC TRANSPORTER"/>
    <property type="match status" value="1"/>
</dbReference>
<evidence type="ECO:0000313" key="7">
    <source>
        <dbReference type="EMBL" id="GAA4666914.1"/>
    </source>
</evidence>
<dbReference type="Gene3D" id="3.90.76.10">
    <property type="entry name" value="Dipeptide-binding Protein, Domain 1"/>
    <property type="match status" value="1"/>
</dbReference>
<dbReference type="Proteomes" id="UP001501295">
    <property type="component" value="Unassembled WGS sequence"/>
</dbReference>
<dbReference type="InterPro" id="IPR039424">
    <property type="entry name" value="SBP_5"/>
</dbReference>
<comment type="caution">
    <text evidence="7">The sequence shown here is derived from an EMBL/GenBank/DDBJ whole genome shotgun (WGS) entry which is preliminary data.</text>
</comment>
<evidence type="ECO:0000256" key="1">
    <source>
        <dbReference type="ARBA" id="ARBA00004196"/>
    </source>
</evidence>
<evidence type="ECO:0000256" key="3">
    <source>
        <dbReference type="ARBA" id="ARBA00022448"/>
    </source>
</evidence>
<comment type="subcellular location">
    <subcellularLocation>
        <location evidence="1">Cell envelope</location>
    </subcellularLocation>
</comment>
<evidence type="ECO:0000259" key="6">
    <source>
        <dbReference type="Pfam" id="PF00496"/>
    </source>
</evidence>
<gene>
    <name evidence="7" type="ORF">GCM10025780_06070</name>
</gene>
<feature type="chain" id="PRO_5046692828" evidence="5">
    <location>
        <begin position="21"/>
        <end position="545"/>
    </location>
</feature>
<dbReference type="PROSITE" id="PS51257">
    <property type="entry name" value="PROKAR_LIPOPROTEIN"/>
    <property type="match status" value="1"/>
</dbReference>
<evidence type="ECO:0000313" key="8">
    <source>
        <dbReference type="Proteomes" id="UP001501295"/>
    </source>
</evidence>
<sequence length="545" mass="57486">MGKRLLVAVGGAAATALVLAGCASGSSSSTDLNGLIVGTSDVITSLDPAGAYDNGSFAVMNQVYPFLMNTPYGSPEVKPDIATSAKFTSPTEYTVTLKKGLKFANGDALTSSDVKFSFDRQLSIADANGPSSLLSNLKSTAAPNATTVVFTLKSANDQTWPQVLSSPAGPIVDEQVFSATKVTSDSAIVKGEGFAGQYSITSYKPKQLIEYKAFTGYKGLLGTPKESSITAQYFTSETSLKLAVQKGDVDVAYRSLSPTDISSLKSDSKLTVHNGPGGEIRYIVFNFDTMPYGAKTADADSAKALAVRQGVADSIDRAALSSQVYKGSYTPLYSPVPDGLTGAIKPFATLYGDGKGAPDVSKAKATLAAAGVTTPVALNLQYTPDHYGASSDEEYALIKSQLEATGLFTVNLQSTLYDTYSTQRTKDAYPLYQLGWFPDYSDADNYLTPFFLPSADSSGQEVPGGFLLNHYSNPAVNALIEKQRSETDTSARTADIEQIQTLEAGDISTLPLLQGAQVAVSGKDVKGVDTTLDASFKFRYAALSK</sequence>
<dbReference type="SUPFAM" id="SSF53850">
    <property type="entry name" value="Periplasmic binding protein-like II"/>
    <property type="match status" value="1"/>
</dbReference>
<dbReference type="InterPro" id="IPR030678">
    <property type="entry name" value="Peptide/Ni-bd"/>
</dbReference>
<feature type="signal peptide" evidence="5">
    <location>
        <begin position="1"/>
        <end position="20"/>
    </location>
</feature>
<reference evidence="8" key="1">
    <citation type="journal article" date="2019" name="Int. J. Syst. Evol. Microbiol.">
        <title>The Global Catalogue of Microorganisms (GCM) 10K type strain sequencing project: providing services to taxonomists for standard genome sequencing and annotation.</title>
        <authorList>
            <consortium name="The Broad Institute Genomics Platform"/>
            <consortium name="The Broad Institute Genome Sequencing Center for Infectious Disease"/>
            <person name="Wu L."/>
            <person name="Ma J."/>
        </authorList>
    </citation>
    <scope>NUCLEOTIDE SEQUENCE [LARGE SCALE GENOMIC DNA]</scope>
    <source>
        <strain evidence="8">JCM 18956</strain>
    </source>
</reference>
<organism evidence="7 8">
    <name type="scientific">Frondihabitans cladoniiphilus</name>
    <dbReference type="NCBI Taxonomy" id="715785"/>
    <lineage>
        <taxon>Bacteria</taxon>
        <taxon>Bacillati</taxon>
        <taxon>Actinomycetota</taxon>
        <taxon>Actinomycetes</taxon>
        <taxon>Micrococcales</taxon>
        <taxon>Microbacteriaceae</taxon>
        <taxon>Frondihabitans</taxon>
    </lineage>
</organism>
<feature type="domain" description="Solute-binding protein family 5" evidence="6">
    <location>
        <begin position="76"/>
        <end position="456"/>
    </location>
</feature>
<protein>
    <submittedName>
        <fullName evidence="7">ABC transporter substrate-binding protein</fullName>
    </submittedName>
</protein>
<keyword evidence="8" id="KW-1185">Reference proteome</keyword>
<keyword evidence="3" id="KW-0813">Transport</keyword>
<accession>A0ABP8VNK2</accession>
<dbReference type="Pfam" id="PF00496">
    <property type="entry name" value="SBP_bac_5"/>
    <property type="match status" value="1"/>
</dbReference>
<dbReference type="InterPro" id="IPR000914">
    <property type="entry name" value="SBP_5_dom"/>
</dbReference>
<dbReference type="Gene3D" id="3.40.190.10">
    <property type="entry name" value="Periplasmic binding protein-like II"/>
    <property type="match status" value="1"/>
</dbReference>
<name>A0ABP8VNK2_9MICO</name>
<dbReference type="PANTHER" id="PTHR30290:SF10">
    <property type="entry name" value="PERIPLASMIC OLIGOPEPTIDE-BINDING PROTEIN-RELATED"/>
    <property type="match status" value="1"/>
</dbReference>
<keyword evidence="4 5" id="KW-0732">Signal</keyword>
<proteinExistence type="inferred from homology"/>
<dbReference type="RefSeq" id="WP_345373048.1">
    <property type="nucleotide sequence ID" value="NZ_BAABLM010000001.1"/>
</dbReference>
<evidence type="ECO:0000256" key="5">
    <source>
        <dbReference type="SAM" id="SignalP"/>
    </source>
</evidence>
<evidence type="ECO:0000256" key="4">
    <source>
        <dbReference type="ARBA" id="ARBA00022729"/>
    </source>
</evidence>
<dbReference type="EMBL" id="BAABLM010000001">
    <property type="protein sequence ID" value="GAA4666914.1"/>
    <property type="molecule type" value="Genomic_DNA"/>
</dbReference>
<comment type="similarity">
    <text evidence="2">Belongs to the bacterial solute-binding protein 5 family.</text>
</comment>
<dbReference type="PIRSF" id="PIRSF002741">
    <property type="entry name" value="MppA"/>
    <property type="match status" value="1"/>
</dbReference>
<dbReference type="Gene3D" id="3.10.105.10">
    <property type="entry name" value="Dipeptide-binding Protein, Domain 3"/>
    <property type="match status" value="1"/>
</dbReference>
<evidence type="ECO:0000256" key="2">
    <source>
        <dbReference type="ARBA" id="ARBA00005695"/>
    </source>
</evidence>